<evidence type="ECO:0000313" key="2">
    <source>
        <dbReference type="EMBL" id="KAG7341402.1"/>
    </source>
</evidence>
<accession>A0A9K3KCW8</accession>
<protein>
    <submittedName>
        <fullName evidence="2">Uncharacterized protein</fullName>
    </submittedName>
</protein>
<name>A0A9K3KCW8_9STRA</name>
<sequence>MRGLLSFYYLSHFIRPGAWASDISAVRQLKPKETKVPTKKEKKKGQGKSSKQSKGSEQPEYGIVSMFVNPYPRDPLLVEVERKDGLIASLYGEKNEDGEIIAFLNATIRNEEGTQFGSVEYDYLLRPTTIMSLDGSLFRFIYEDSEGKVTIMYTSADGEEDIIQTFDMDQLPEDQNGGKRHLQAGHEWRSAAKVWETPTRSAMIWDKRCGEYSSYQSDVITKNYLMQIVLRGKWGWEKEKYYSIMANAEGAYASHFPVDTYSEYNAVEAHFKAVCGPTATILATMCTVTGNFDSPAFYLYCLKMVNPMAAGVCTAAVTTGFVACNTFLGTPEIGQTSFAQSFAEYYCSRPEEPYIAKEVKVCLKHKFRNGACEKLSSFDPKKELSVLFELENSTPGLDWVKVEPKDPKPGESYAIKVKYSCVEDGVTIVAEGSDKYIGNVVCTQKPNGECILEVPGAEEGVTDKITITYHKGWIFDKKKVIKVVF</sequence>
<keyword evidence="3" id="KW-1185">Reference proteome</keyword>
<feature type="region of interest" description="Disordered" evidence="1">
    <location>
        <begin position="31"/>
        <end position="58"/>
    </location>
</feature>
<dbReference type="Proteomes" id="UP000693970">
    <property type="component" value="Unassembled WGS sequence"/>
</dbReference>
<evidence type="ECO:0000313" key="3">
    <source>
        <dbReference type="Proteomes" id="UP000693970"/>
    </source>
</evidence>
<dbReference type="OrthoDB" id="439917at2759"/>
<evidence type="ECO:0000256" key="1">
    <source>
        <dbReference type="SAM" id="MobiDB-lite"/>
    </source>
</evidence>
<organism evidence="2 3">
    <name type="scientific">Nitzschia inconspicua</name>
    <dbReference type="NCBI Taxonomy" id="303405"/>
    <lineage>
        <taxon>Eukaryota</taxon>
        <taxon>Sar</taxon>
        <taxon>Stramenopiles</taxon>
        <taxon>Ochrophyta</taxon>
        <taxon>Bacillariophyta</taxon>
        <taxon>Bacillariophyceae</taxon>
        <taxon>Bacillariophycidae</taxon>
        <taxon>Bacillariales</taxon>
        <taxon>Bacillariaceae</taxon>
        <taxon>Nitzschia</taxon>
    </lineage>
</organism>
<feature type="compositionally biased region" description="Low complexity" evidence="1">
    <location>
        <begin position="47"/>
        <end position="58"/>
    </location>
</feature>
<gene>
    <name evidence="2" type="ORF">IV203_023354</name>
</gene>
<proteinExistence type="predicted"/>
<reference evidence="2" key="1">
    <citation type="journal article" date="2021" name="Sci. Rep.">
        <title>Diploid genomic architecture of Nitzschia inconspicua, an elite biomass production diatom.</title>
        <authorList>
            <person name="Oliver A."/>
            <person name="Podell S."/>
            <person name="Pinowska A."/>
            <person name="Traller J.C."/>
            <person name="Smith S.R."/>
            <person name="McClure R."/>
            <person name="Beliaev A."/>
            <person name="Bohutskyi P."/>
            <person name="Hill E.A."/>
            <person name="Rabines A."/>
            <person name="Zheng H."/>
            <person name="Allen L.Z."/>
            <person name="Kuo A."/>
            <person name="Grigoriev I.V."/>
            <person name="Allen A.E."/>
            <person name="Hazlebeck D."/>
            <person name="Allen E.E."/>
        </authorList>
    </citation>
    <scope>NUCLEOTIDE SEQUENCE</scope>
    <source>
        <strain evidence="2">Hildebrandi</strain>
    </source>
</reference>
<dbReference type="AlphaFoldDB" id="A0A9K3KCW8"/>
<reference evidence="2" key="2">
    <citation type="submission" date="2021-04" db="EMBL/GenBank/DDBJ databases">
        <authorList>
            <person name="Podell S."/>
        </authorList>
    </citation>
    <scope>NUCLEOTIDE SEQUENCE</scope>
    <source>
        <strain evidence="2">Hildebrandi</strain>
    </source>
</reference>
<dbReference type="EMBL" id="JAGRRH010000026">
    <property type="protein sequence ID" value="KAG7341402.1"/>
    <property type="molecule type" value="Genomic_DNA"/>
</dbReference>
<comment type="caution">
    <text evidence="2">The sequence shown here is derived from an EMBL/GenBank/DDBJ whole genome shotgun (WGS) entry which is preliminary data.</text>
</comment>